<dbReference type="Pfam" id="PF00905">
    <property type="entry name" value="Transpeptidase"/>
    <property type="match status" value="1"/>
</dbReference>
<sequence>MKRVSSVTVRKRIITVFLIGLLFFTIIDVRLGYVQFVIGDDLMKLADESWSRDITFEPERGKILDREGEVLAENVSAPSVIVVPQQVKDPQKTANDIADVLNISEQVAYDYVTEDAVYTRIHPEGRKITEEQESAFRRLNLDGVYLAKDSKRHYPFDDYLSHVLGFAGIDNQGLTGLELFYNDRLSGEEGSLSFYSDAKGKELEQLADDYKSPEDGLNLKTTIDSRVQTIMERELDLAESRYNPDGAMAIAVDPDTGGVMGMASRPNFHPEDYQNVNSEIYDRNLPIWSTFEPGSTFKIITLASALEENTVDLENDHFHDDGDISVGGTELHCWKSGGHGHQSYLEVVQNSCNPGFVEMGTELGKEKLFSYIEDFGFGQKTGIDLRGEENGILFEPDNIGPVELGTTSFGQGVSVTPIQQVMAVAAAVNGGELYEPYIAKEWVDPKTSEVVDEVKPTLKENVISESTSEEIRYALESVVAKGTGRPAYVDGYRVGGKTGTAQKVGPDGNYMANNYVVSFMGFAPADDPEIVVYVAIDNPKDTVQFGGVVAAPIVGTIIGDSLRAMGVEPSEEGPDKDYVWPEQPKVEVPDLTGLKTKELTEYQTTLSIESSGSGDYIIDQAPSPGTKLEQGETVRIYLSDKN</sequence>
<feature type="region of interest" description="Disordered" evidence="7">
    <location>
        <begin position="612"/>
        <end position="642"/>
    </location>
</feature>
<dbReference type="InterPro" id="IPR005543">
    <property type="entry name" value="PASTA_dom"/>
</dbReference>
<dbReference type="PANTHER" id="PTHR30627:SF1">
    <property type="entry name" value="PEPTIDOGLYCAN D,D-TRANSPEPTIDASE FTSI"/>
    <property type="match status" value="1"/>
</dbReference>
<dbReference type="SUPFAM" id="SSF54184">
    <property type="entry name" value="Penicillin-binding protein 2x (pbp-2x), c-terminal domain"/>
    <property type="match status" value="1"/>
</dbReference>
<dbReference type="GO" id="GO:0009002">
    <property type="term" value="F:serine-type D-Ala-D-Ala carboxypeptidase activity"/>
    <property type="evidence" value="ECO:0007669"/>
    <property type="project" value="UniProtKB-EC"/>
</dbReference>
<dbReference type="STRING" id="640948.SAMN05216238_104259"/>
<dbReference type="InterPro" id="IPR036138">
    <property type="entry name" value="PBP_dimer_sf"/>
</dbReference>
<dbReference type="Pfam" id="PF03717">
    <property type="entry name" value="PBP_dimer"/>
    <property type="match status" value="1"/>
</dbReference>
<dbReference type="GO" id="GO:0071555">
    <property type="term" value="P:cell wall organization"/>
    <property type="evidence" value="ECO:0007669"/>
    <property type="project" value="TreeGrafter"/>
</dbReference>
<dbReference type="InterPro" id="IPR011927">
    <property type="entry name" value="SpoVD_pbp"/>
</dbReference>
<dbReference type="UniPathway" id="UPA00219"/>
<feature type="transmembrane region" description="Helical" evidence="8">
    <location>
        <begin position="12"/>
        <end position="33"/>
    </location>
</feature>
<dbReference type="Gene3D" id="3.40.710.10">
    <property type="entry name" value="DD-peptidase/beta-lactamase superfamily"/>
    <property type="match status" value="1"/>
</dbReference>
<evidence type="ECO:0000256" key="5">
    <source>
        <dbReference type="ARBA" id="ARBA00023136"/>
    </source>
</evidence>
<evidence type="ECO:0000256" key="8">
    <source>
        <dbReference type="SAM" id="Phobius"/>
    </source>
</evidence>
<evidence type="ECO:0000313" key="11">
    <source>
        <dbReference type="Proteomes" id="UP000199474"/>
    </source>
</evidence>
<dbReference type="GO" id="GO:0009252">
    <property type="term" value="P:peptidoglycan biosynthetic process"/>
    <property type="evidence" value="ECO:0007669"/>
    <property type="project" value="UniProtKB-UniPathway"/>
</dbReference>
<keyword evidence="8" id="KW-0812">Transmembrane</keyword>
<keyword evidence="8" id="KW-1133">Transmembrane helix</keyword>
<dbReference type="PANTHER" id="PTHR30627">
    <property type="entry name" value="PEPTIDOGLYCAN D,D-TRANSPEPTIDASE"/>
    <property type="match status" value="1"/>
</dbReference>
<dbReference type="InterPro" id="IPR001460">
    <property type="entry name" value="PCN-bd_Tpept"/>
</dbReference>
<dbReference type="SUPFAM" id="SSF56601">
    <property type="entry name" value="beta-lactamase/transpeptidase-like"/>
    <property type="match status" value="1"/>
</dbReference>
<evidence type="ECO:0000259" key="9">
    <source>
        <dbReference type="PROSITE" id="PS51178"/>
    </source>
</evidence>
<dbReference type="GO" id="GO:0005886">
    <property type="term" value="C:plasma membrane"/>
    <property type="evidence" value="ECO:0007669"/>
    <property type="project" value="TreeGrafter"/>
</dbReference>
<evidence type="ECO:0000256" key="1">
    <source>
        <dbReference type="ARBA" id="ARBA00004370"/>
    </source>
</evidence>
<proteinExistence type="inferred from homology"/>
<dbReference type="PROSITE" id="PS51178">
    <property type="entry name" value="PASTA"/>
    <property type="match status" value="1"/>
</dbReference>
<evidence type="ECO:0000256" key="7">
    <source>
        <dbReference type="SAM" id="MobiDB-lite"/>
    </source>
</evidence>
<name>A0A1I1VIA9_9BACI</name>
<dbReference type="Pfam" id="PF03793">
    <property type="entry name" value="PASTA"/>
    <property type="match status" value="1"/>
</dbReference>
<protein>
    <recommendedName>
        <fullName evidence="4">serine-type D-Ala-D-Ala carboxypeptidase</fullName>
        <ecNumber evidence="4">3.4.16.4</ecNumber>
    </recommendedName>
</protein>
<dbReference type="SMART" id="SM00740">
    <property type="entry name" value="PASTA"/>
    <property type="match status" value="1"/>
</dbReference>
<dbReference type="Proteomes" id="UP000199474">
    <property type="component" value="Unassembled WGS sequence"/>
</dbReference>
<dbReference type="EC" id="3.4.16.4" evidence="4"/>
<evidence type="ECO:0000256" key="4">
    <source>
        <dbReference type="ARBA" id="ARBA00012448"/>
    </source>
</evidence>
<dbReference type="Gene3D" id="3.90.1310.10">
    <property type="entry name" value="Penicillin-binding protein 2a (Domain 2)"/>
    <property type="match status" value="1"/>
</dbReference>
<evidence type="ECO:0000313" key="10">
    <source>
        <dbReference type="EMBL" id="SFD82579.1"/>
    </source>
</evidence>
<reference evidence="11" key="1">
    <citation type="submission" date="2016-10" db="EMBL/GenBank/DDBJ databases">
        <authorList>
            <person name="Varghese N."/>
            <person name="Submissions S."/>
        </authorList>
    </citation>
    <scope>NUCLEOTIDE SEQUENCE [LARGE SCALE GENOMIC DNA]</scope>
    <source>
        <strain evidence="11">DSM 22530</strain>
    </source>
</reference>
<evidence type="ECO:0000256" key="2">
    <source>
        <dbReference type="ARBA" id="ARBA00004752"/>
    </source>
</evidence>
<dbReference type="OrthoDB" id="9804124at2"/>
<evidence type="ECO:0000256" key="6">
    <source>
        <dbReference type="ARBA" id="ARBA00034000"/>
    </source>
</evidence>
<dbReference type="Gene3D" id="3.30.10.20">
    <property type="match status" value="1"/>
</dbReference>
<comment type="subcellular location">
    <subcellularLocation>
        <location evidence="1">Membrane</location>
    </subcellularLocation>
</comment>
<dbReference type="AlphaFoldDB" id="A0A1I1VIA9"/>
<dbReference type="GO" id="GO:0008658">
    <property type="term" value="F:penicillin binding"/>
    <property type="evidence" value="ECO:0007669"/>
    <property type="project" value="InterPro"/>
</dbReference>
<dbReference type="RefSeq" id="WP_090083730.1">
    <property type="nucleotide sequence ID" value="NZ_FOMR01000004.1"/>
</dbReference>
<comment type="catalytic activity">
    <reaction evidence="6">
        <text>Preferential cleavage: (Ac)2-L-Lys-D-Ala-|-D-Ala. Also transpeptidation of peptidyl-alanyl moieties that are N-acyl substituents of D-alanine.</text>
        <dbReference type="EC" id="3.4.16.4"/>
    </reaction>
</comment>
<keyword evidence="5 8" id="KW-0472">Membrane</keyword>
<dbReference type="InterPro" id="IPR012338">
    <property type="entry name" value="Beta-lactam/transpept-like"/>
</dbReference>
<dbReference type="NCBIfam" id="TIGR02214">
    <property type="entry name" value="spoVD_pbp"/>
    <property type="match status" value="1"/>
</dbReference>
<dbReference type="Gene3D" id="3.30.450.330">
    <property type="match status" value="1"/>
</dbReference>
<feature type="domain" description="PASTA" evidence="9">
    <location>
        <begin position="582"/>
        <end position="640"/>
    </location>
</feature>
<comment type="similarity">
    <text evidence="3">Belongs to the transpeptidase family.</text>
</comment>
<gene>
    <name evidence="10" type="ORF">SAMN05216238_104259</name>
</gene>
<dbReference type="InterPro" id="IPR005311">
    <property type="entry name" value="PBP_dimer"/>
</dbReference>
<keyword evidence="11" id="KW-1185">Reference proteome</keyword>
<dbReference type="EMBL" id="FOMR01000004">
    <property type="protein sequence ID" value="SFD82579.1"/>
    <property type="molecule type" value="Genomic_DNA"/>
</dbReference>
<comment type="pathway">
    <text evidence="2">Cell wall biogenesis; peptidoglycan biosynthesis.</text>
</comment>
<accession>A0A1I1VIA9</accession>
<dbReference type="SUPFAM" id="SSF56519">
    <property type="entry name" value="Penicillin binding protein dimerisation domain"/>
    <property type="match status" value="1"/>
</dbReference>
<organism evidence="10 11">
    <name type="scientific">Lentibacillus persicus</name>
    <dbReference type="NCBI Taxonomy" id="640948"/>
    <lineage>
        <taxon>Bacteria</taxon>
        <taxon>Bacillati</taxon>
        <taxon>Bacillota</taxon>
        <taxon>Bacilli</taxon>
        <taxon>Bacillales</taxon>
        <taxon>Bacillaceae</taxon>
        <taxon>Lentibacillus</taxon>
    </lineage>
</organism>
<dbReference type="InterPro" id="IPR050515">
    <property type="entry name" value="Beta-lactam/transpept"/>
</dbReference>
<evidence type="ECO:0000256" key="3">
    <source>
        <dbReference type="ARBA" id="ARBA00007171"/>
    </source>
</evidence>